<feature type="transmembrane region" description="Helical" evidence="1">
    <location>
        <begin position="12"/>
        <end position="30"/>
    </location>
</feature>
<name>A0A381PHP9_9ZZZZ</name>
<dbReference type="AlphaFoldDB" id="A0A381PHP9"/>
<feature type="transmembrane region" description="Helical" evidence="1">
    <location>
        <begin position="51"/>
        <end position="69"/>
    </location>
</feature>
<proteinExistence type="predicted"/>
<reference evidence="2" key="1">
    <citation type="submission" date="2018-05" db="EMBL/GenBank/DDBJ databases">
        <authorList>
            <person name="Lanie J.A."/>
            <person name="Ng W.-L."/>
            <person name="Kazmierczak K.M."/>
            <person name="Andrzejewski T.M."/>
            <person name="Davidsen T.M."/>
            <person name="Wayne K.J."/>
            <person name="Tettelin H."/>
            <person name="Glass J.I."/>
            <person name="Rusch D."/>
            <person name="Podicherti R."/>
            <person name="Tsui H.-C.T."/>
            <person name="Winkler M.E."/>
        </authorList>
    </citation>
    <scope>NUCLEOTIDE SEQUENCE</scope>
</reference>
<gene>
    <name evidence="2" type="ORF">METZ01_LOCUS19008</name>
</gene>
<dbReference type="EMBL" id="UINC01000977">
    <property type="protein sequence ID" value="SUZ66154.1"/>
    <property type="molecule type" value="Genomic_DNA"/>
</dbReference>
<evidence type="ECO:0000256" key="1">
    <source>
        <dbReference type="SAM" id="Phobius"/>
    </source>
</evidence>
<accession>A0A381PHP9</accession>
<keyword evidence="1" id="KW-0472">Membrane</keyword>
<sequence length="70" mass="7271">MIVFLGPDLIPLLMLALGGALFVGNALAMLRPRGGPRGGDELARAPVGRSMVMVVVGLVAAIWALATLFR</sequence>
<evidence type="ECO:0000313" key="2">
    <source>
        <dbReference type="EMBL" id="SUZ66154.1"/>
    </source>
</evidence>
<keyword evidence="1" id="KW-0812">Transmembrane</keyword>
<organism evidence="2">
    <name type="scientific">marine metagenome</name>
    <dbReference type="NCBI Taxonomy" id="408172"/>
    <lineage>
        <taxon>unclassified sequences</taxon>
        <taxon>metagenomes</taxon>
        <taxon>ecological metagenomes</taxon>
    </lineage>
</organism>
<protein>
    <submittedName>
        <fullName evidence="2">Uncharacterized protein</fullName>
    </submittedName>
</protein>
<keyword evidence="1" id="KW-1133">Transmembrane helix</keyword>